<feature type="transmembrane region" description="Helical" evidence="2">
    <location>
        <begin position="83"/>
        <end position="106"/>
    </location>
</feature>
<dbReference type="GO" id="GO:0015225">
    <property type="term" value="F:biotin transmembrane transporter activity"/>
    <property type="evidence" value="ECO:0007669"/>
    <property type="project" value="UniProtKB-UniRule"/>
</dbReference>
<evidence type="ECO:0000256" key="1">
    <source>
        <dbReference type="PIRNR" id="PIRNR016661"/>
    </source>
</evidence>
<accession>A0A133USG0</accession>
<dbReference type="PATRIC" id="fig|1698267.3.peg.1370"/>
<dbReference type="Pfam" id="PF02632">
    <property type="entry name" value="BioY"/>
    <property type="match status" value="1"/>
</dbReference>
<dbReference type="EMBL" id="LHXR01000047">
    <property type="protein sequence ID" value="KXA97046.1"/>
    <property type="molecule type" value="Genomic_DNA"/>
</dbReference>
<dbReference type="PANTHER" id="PTHR34295">
    <property type="entry name" value="BIOTIN TRANSPORTER BIOY"/>
    <property type="match status" value="1"/>
</dbReference>
<comment type="subcellular location">
    <subcellularLocation>
        <location evidence="1">Cell membrane</location>
        <topology evidence="1">Multi-pass membrane protein</topology>
    </subcellularLocation>
</comment>
<proteinExistence type="inferred from homology"/>
<protein>
    <recommendedName>
        <fullName evidence="5">Biotin transporter</fullName>
    </recommendedName>
</protein>
<evidence type="ECO:0008006" key="5">
    <source>
        <dbReference type="Google" id="ProtNLM"/>
    </source>
</evidence>
<dbReference type="Proteomes" id="UP000070463">
    <property type="component" value="Unassembled WGS sequence"/>
</dbReference>
<keyword evidence="4" id="KW-1185">Reference proteome</keyword>
<sequence>MSETTATGDLAFAAMFGVLTAAGAFITVPLPFSPVPITGQTFFVLLSGLVLGPTYGAVAMATYLVIGAAGFPVFAGGTGGVGILFGPSGGFLTGFLAAAFTAGYIARHGTALNSWKRLLVLGLAAAVGEGVIYLFGVPWFAIVMGFSIRKAVVVGILPYLPGDGIKAVAAVLVARTLWTTISFGPLHRERK</sequence>
<organism evidence="3 4">
    <name type="scientific">candidate division MSBL1 archaeon SCGC-AAA259I09</name>
    <dbReference type="NCBI Taxonomy" id="1698267"/>
    <lineage>
        <taxon>Archaea</taxon>
        <taxon>Methanobacteriati</taxon>
        <taxon>Methanobacteriota</taxon>
        <taxon>candidate division MSBL1</taxon>
    </lineage>
</organism>
<dbReference type="PIRSF" id="PIRSF016661">
    <property type="entry name" value="BioY"/>
    <property type="match status" value="1"/>
</dbReference>
<dbReference type="InterPro" id="IPR003784">
    <property type="entry name" value="BioY"/>
</dbReference>
<dbReference type="PANTHER" id="PTHR34295:SF1">
    <property type="entry name" value="BIOTIN TRANSPORTER BIOY"/>
    <property type="match status" value="1"/>
</dbReference>
<dbReference type="GO" id="GO:0005886">
    <property type="term" value="C:plasma membrane"/>
    <property type="evidence" value="ECO:0007669"/>
    <property type="project" value="UniProtKB-SubCell"/>
</dbReference>
<reference evidence="3 4" key="1">
    <citation type="journal article" date="2016" name="Sci. Rep.">
        <title>Metabolic traits of an uncultured archaeal lineage -MSBL1- from brine pools of the Red Sea.</title>
        <authorList>
            <person name="Mwirichia R."/>
            <person name="Alam I."/>
            <person name="Rashid M."/>
            <person name="Vinu M."/>
            <person name="Ba-Alawi W."/>
            <person name="Anthony Kamau A."/>
            <person name="Kamanda Ngugi D."/>
            <person name="Goker M."/>
            <person name="Klenk H.P."/>
            <person name="Bajic V."/>
            <person name="Stingl U."/>
        </authorList>
    </citation>
    <scope>NUCLEOTIDE SEQUENCE [LARGE SCALE GENOMIC DNA]</scope>
    <source>
        <strain evidence="3">SCGC-AAA259I09</strain>
    </source>
</reference>
<comment type="similarity">
    <text evidence="1">Belongs to the BioY family.</text>
</comment>
<dbReference type="AlphaFoldDB" id="A0A133USG0"/>
<keyword evidence="1 2" id="KW-0472">Membrane</keyword>
<dbReference type="Gene3D" id="1.10.1760.20">
    <property type="match status" value="1"/>
</dbReference>
<gene>
    <name evidence="3" type="ORF">AKJ37_03870</name>
</gene>
<evidence type="ECO:0000313" key="4">
    <source>
        <dbReference type="Proteomes" id="UP000070463"/>
    </source>
</evidence>
<name>A0A133USG0_9EURY</name>
<feature type="transmembrane region" description="Helical" evidence="2">
    <location>
        <begin position="118"/>
        <end position="147"/>
    </location>
</feature>
<keyword evidence="2" id="KW-0812">Transmembrane</keyword>
<feature type="transmembrane region" description="Helical" evidence="2">
    <location>
        <begin position="42"/>
        <end position="71"/>
    </location>
</feature>
<keyword evidence="2" id="KW-1133">Transmembrane helix</keyword>
<comment type="caution">
    <text evidence="3">The sequence shown here is derived from an EMBL/GenBank/DDBJ whole genome shotgun (WGS) entry which is preliminary data.</text>
</comment>
<keyword evidence="1" id="KW-0813">Transport</keyword>
<keyword evidence="1" id="KW-1003">Cell membrane</keyword>
<evidence type="ECO:0000313" key="3">
    <source>
        <dbReference type="EMBL" id="KXA97046.1"/>
    </source>
</evidence>
<feature type="transmembrane region" description="Helical" evidence="2">
    <location>
        <begin position="12"/>
        <end position="30"/>
    </location>
</feature>
<evidence type="ECO:0000256" key="2">
    <source>
        <dbReference type="SAM" id="Phobius"/>
    </source>
</evidence>